<dbReference type="InterPro" id="IPR036938">
    <property type="entry name" value="PAP2/HPO_sf"/>
</dbReference>
<feature type="transmembrane region" description="Helical" evidence="10">
    <location>
        <begin position="25"/>
        <end position="44"/>
    </location>
</feature>
<dbReference type="STRING" id="1444770.AF72_09260"/>
<keyword evidence="6 10" id="KW-1133">Transmembrane helix</keyword>
<evidence type="ECO:0000256" key="7">
    <source>
        <dbReference type="ARBA" id="ARBA00023136"/>
    </source>
</evidence>
<dbReference type="EMBL" id="JDSQ01000015">
    <property type="protein sequence ID" value="EWS77702.1"/>
    <property type="molecule type" value="Genomic_DNA"/>
</dbReference>
<evidence type="ECO:0000256" key="3">
    <source>
        <dbReference type="ARBA" id="ARBA00022475"/>
    </source>
</evidence>
<keyword evidence="3" id="KW-1003">Cell membrane</keyword>
<reference evidence="13" key="2">
    <citation type="submission" date="2021-11" db="EMBL/GenBank/DDBJ databases">
        <title>Genome sequence of Xylella taiwanensis PLS432.</title>
        <authorList>
            <person name="Weng L.-W."/>
            <person name="Su C.-C."/>
            <person name="Tsai C.-W."/>
            <person name="Kuo C.-H."/>
        </authorList>
    </citation>
    <scope>NUCLEOTIDE SEQUENCE</scope>
    <source>
        <strain evidence="13">PLS432</strain>
    </source>
</reference>
<evidence type="ECO:0000256" key="5">
    <source>
        <dbReference type="ARBA" id="ARBA00022801"/>
    </source>
</evidence>
<dbReference type="Proteomes" id="UP001430701">
    <property type="component" value="Unassembled WGS sequence"/>
</dbReference>
<evidence type="ECO:0000256" key="8">
    <source>
        <dbReference type="ARBA" id="ARBA00032707"/>
    </source>
</evidence>
<dbReference type="eggNOG" id="COG0671">
    <property type="taxonomic scope" value="Bacteria"/>
</dbReference>
<evidence type="ECO:0000256" key="1">
    <source>
        <dbReference type="ARBA" id="ARBA00004651"/>
    </source>
</evidence>
<sequence length="234" mass="26601">MPVLPTDALVGLCRWLRGHSRRSQLLFFGVLLPLALFVVLAVRVYERQSFCFDMPLLYWMRALASLDLDTFFVTVTEQGYRYGVVLTDASIVLILLGRRRWHAASFAGLSLVGSRLLNIGAKHFFQRERPDLWEVIVPVHGFSFPSAHAMDSMTMVAVLIALLWDVRCRGVLMVLGGMFVLLLSISRIYFGVHYPSDILGGWSLALVWVAGLYLLMFRDDDRPCRWRQNCTLGS</sequence>
<dbReference type="SMART" id="SM00014">
    <property type="entry name" value="acidPPc"/>
    <property type="match status" value="1"/>
</dbReference>
<dbReference type="GeneID" id="68901651"/>
<proteinExistence type="predicted"/>
<dbReference type="CDD" id="cd03392">
    <property type="entry name" value="PAP2_like_2"/>
    <property type="match status" value="1"/>
</dbReference>
<dbReference type="KEGG" id="xtw:AB672_10135"/>
<dbReference type="PANTHER" id="PTHR14969:SF62">
    <property type="entry name" value="DECAPRENYLPHOSPHORYL-5-PHOSPHORIBOSE PHOSPHATASE RV3807C-RELATED"/>
    <property type="match status" value="1"/>
</dbReference>
<dbReference type="EC" id="3.6.1.27" evidence="2"/>
<feature type="domain" description="Phosphatidic acid phosphatase type 2/haloperoxidase" evidence="11">
    <location>
        <begin position="104"/>
        <end position="213"/>
    </location>
</feature>
<dbReference type="PANTHER" id="PTHR14969">
    <property type="entry name" value="SPHINGOSINE-1-PHOSPHATE PHOSPHOHYDROLASE"/>
    <property type="match status" value="1"/>
</dbReference>
<dbReference type="Gene3D" id="1.20.144.10">
    <property type="entry name" value="Phosphatidic acid phosphatase type 2/haloperoxidase"/>
    <property type="match status" value="2"/>
</dbReference>
<dbReference type="Proteomes" id="UP000020406">
    <property type="component" value="Unassembled WGS sequence"/>
</dbReference>
<name>Z9JIX1_9GAMM</name>
<evidence type="ECO:0000313" key="14">
    <source>
        <dbReference type="Proteomes" id="UP000020406"/>
    </source>
</evidence>
<dbReference type="InterPro" id="IPR000326">
    <property type="entry name" value="PAP2/HPO"/>
</dbReference>
<evidence type="ECO:0000313" key="12">
    <source>
        <dbReference type="EMBL" id="EWS77702.1"/>
    </source>
</evidence>
<dbReference type="GO" id="GO:0050380">
    <property type="term" value="F:undecaprenyl-diphosphatase activity"/>
    <property type="evidence" value="ECO:0007669"/>
    <property type="project" value="UniProtKB-EC"/>
</dbReference>
<evidence type="ECO:0000259" key="11">
    <source>
        <dbReference type="SMART" id="SM00014"/>
    </source>
</evidence>
<accession>Z9JIX1</accession>
<evidence type="ECO:0000313" key="13">
    <source>
        <dbReference type="EMBL" id="MCD8471918.1"/>
    </source>
</evidence>
<feature type="transmembrane region" description="Helical" evidence="10">
    <location>
        <begin position="198"/>
        <end position="217"/>
    </location>
</feature>
<feature type="transmembrane region" description="Helical" evidence="10">
    <location>
        <begin position="171"/>
        <end position="192"/>
    </location>
</feature>
<dbReference type="EMBL" id="JAJPPU010000001">
    <property type="protein sequence ID" value="MCD8471918.1"/>
    <property type="molecule type" value="Genomic_DNA"/>
</dbReference>
<evidence type="ECO:0000256" key="9">
    <source>
        <dbReference type="ARBA" id="ARBA00047594"/>
    </source>
</evidence>
<dbReference type="OrthoDB" id="9780918at2"/>
<evidence type="ECO:0000256" key="4">
    <source>
        <dbReference type="ARBA" id="ARBA00022692"/>
    </source>
</evidence>
<protein>
    <recommendedName>
        <fullName evidence="2">undecaprenyl-diphosphate phosphatase</fullName>
        <ecNumber evidence="2">3.6.1.27</ecNumber>
    </recommendedName>
    <alternativeName>
        <fullName evidence="8">Undecaprenyl pyrophosphate phosphatase</fullName>
    </alternativeName>
</protein>
<gene>
    <name evidence="12" type="ORF">AF72_09260</name>
    <name evidence="13" type="ORF">LPH55_00135</name>
</gene>
<dbReference type="PATRIC" id="fig|1444770.3.peg.2195"/>
<dbReference type="Pfam" id="PF01569">
    <property type="entry name" value="PAP2"/>
    <property type="match status" value="1"/>
</dbReference>
<dbReference type="SUPFAM" id="SSF48317">
    <property type="entry name" value="Acid phosphatase/Vanadium-dependent haloperoxidase"/>
    <property type="match status" value="1"/>
</dbReference>
<evidence type="ECO:0000256" key="2">
    <source>
        <dbReference type="ARBA" id="ARBA00012374"/>
    </source>
</evidence>
<evidence type="ECO:0000256" key="10">
    <source>
        <dbReference type="SAM" id="Phobius"/>
    </source>
</evidence>
<keyword evidence="7 10" id="KW-0472">Membrane</keyword>
<keyword evidence="4 10" id="KW-0812">Transmembrane</keyword>
<comment type="subcellular location">
    <subcellularLocation>
        <location evidence="1">Cell membrane</location>
        <topology evidence="1">Multi-pass membrane protein</topology>
    </subcellularLocation>
</comment>
<organism evidence="12 14">
    <name type="scientific">Xylella taiwanensis</name>
    <dbReference type="NCBI Taxonomy" id="1444770"/>
    <lineage>
        <taxon>Bacteria</taxon>
        <taxon>Pseudomonadati</taxon>
        <taxon>Pseudomonadota</taxon>
        <taxon>Gammaproteobacteria</taxon>
        <taxon>Lysobacterales</taxon>
        <taxon>Lysobacteraceae</taxon>
        <taxon>Xylella</taxon>
    </lineage>
</organism>
<keyword evidence="15" id="KW-1185">Reference proteome</keyword>
<feature type="transmembrane region" description="Helical" evidence="10">
    <location>
        <begin position="145"/>
        <end position="164"/>
    </location>
</feature>
<dbReference type="GO" id="GO:0005886">
    <property type="term" value="C:plasma membrane"/>
    <property type="evidence" value="ECO:0007669"/>
    <property type="project" value="UniProtKB-SubCell"/>
</dbReference>
<reference evidence="12 14" key="1">
    <citation type="journal article" date="2014" name="Genome Announc.">
        <title>Draft Genome Sequence of Xylella fastidiosa Pear Leaf Scorch Strain in Taiwan.</title>
        <authorList>
            <person name="Su C.C."/>
            <person name="Deng W.L."/>
            <person name="Jan F.J."/>
            <person name="Chang C.J."/>
            <person name="Huang H."/>
            <person name="Chen J."/>
        </authorList>
    </citation>
    <scope>NUCLEOTIDE SEQUENCE [LARGE SCALE GENOMIC DNA]</scope>
    <source>
        <strain evidence="12 14">PLS229</strain>
    </source>
</reference>
<dbReference type="AlphaFoldDB" id="Z9JIX1"/>
<comment type="catalytic activity">
    <reaction evidence="9">
        <text>di-trans,octa-cis-undecaprenyl diphosphate + H2O = di-trans,octa-cis-undecaprenyl phosphate + phosphate + H(+)</text>
        <dbReference type="Rhea" id="RHEA:28094"/>
        <dbReference type="ChEBI" id="CHEBI:15377"/>
        <dbReference type="ChEBI" id="CHEBI:15378"/>
        <dbReference type="ChEBI" id="CHEBI:43474"/>
        <dbReference type="ChEBI" id="CHEBI:58405"/>
        <dbReference type="ChEBI" id="CHEBI:60392"/>
        <dbReference type="EC" id="3.6.1.27"/>
    </reaction>
</comment>
<keyword evidence="5" id="KW-0378">Hydrolase</keyword>
<evidence type="ECO:0000256" key="6">
    <source>
        <dbReference type="ARBA" id="ARBA00022989"/>
    </source>
</evidence>
<evidence type="ECO:0000313" key="15">
    <source>
        <dbReference type="Proteomes" id="UP001430701"/>
    </source>
</evidence>
<dbReference type="RefSeq" id="WP_038271691.1">
    <property type="nucleotide sequence ID" value="NZ_CP053627.1"/>
</dbReference>
<comment type="caution">
    <text evidence="12">The sequence shown here is derived from an EMBL/GenBank/DDBJ whole genome shotgun (WGS) entry which is preliminary data.</text>
</comment>